<organism evidence="1 2">
    <name type="scientific">Digitaria exilis</name>
    <dbReference type="NCBI Taxonomy" id="1010633"/>
    <lineage>
        <taxon>Eukaryota</taxon>
        <taxon>Viridiplantae</taxon>
        <taxon>Streptophyta</taxon>
        <taxon>Embryophyta</taxon>
        <taxon>Tracheophyta</taxon>
        <taxon>Spermatophyta</taxon>
        <taxon>Magnoliopsida</taxon>
        <taxon>Liliopsida</taxon>
        <taxon>Poales</taxon>
        <taxon>Poaceae</taxon>
        <taxon>PACMAD clade</taxon>
        <taxon>Panicoideae</taxon>
        <taxon>Panicodae</taxon>
        <taxon>Paniceae</taxon>
        <taxon>Anthephorinae</taxon>
        <taxon>Digitaria</taxon>
    </lineage>
</organism>
<dbReference type="EMBL" id="JACEFO010000732">
    <property type="protein sequence ID" value="KAF8758210.1"/>
    <property type="molecule type" value="Genomic_DNA"/>
</dbReference>
<evidence type="ECO:0000313" key="1">
    <source>
        <dbReference type="EMBL" id="KAF8758210.1"/>
    </source>
</evidence>
<dbReference type="Proteomes" id="UP000636709">
    <property type="component" value="Unassembled WGS sequence"/>
</dbReference>
<proteinExistence type="predicted"/>
<name>A0A835FHN4_9POAL</name>
<gene>
    <name evidence="1" type="ORF">HU200_010575</name>
</gene>
<reference evidence="1" key="1">
    <citation type="submission" date="2020-07" db="EMBL/GenBank/DDBJ databases">
        <title>Genome sequence and genetic diversity analysis of an under-domesticated orphan crop, white fonio (Digitaria exilis).</title>
        <authorList>
            <person name="Bennetzen J.L."/>
            <person name="Chen S."/>
            <person name="Ma X."/>
            <person name="Wang X."/>
            <person name="Yssel A.E.J."/>
            <person name="Chaluvadi S.R."/>
            <person name="Johnson M."/>
            <person name="Gangashetty P."/>
            <person name="Hamidou F."/>
            <person name="Sanogo M.D."/>
            <person name="Zwaenepoel A."/>
            <person name="Wallace J."/>
            <person name="Van De Peer Y."/>
            <person name="Van Deynze A."/>
        </authorList>
    </citation>
    <scope>NUCLEOTIDE SEQUENCE</scope>
    <source>
        <tissue evidence="1">Leaves</tissue>
    </source>
</reference>
<comment type="caution">
    <text evidence="1">The sequence shown here is derived from an EMBL/GenBank/DDBJ whole genome shotgun (WGS) entry which is preliminary data.</text>
</comment>
<accession>A0A835FHN4</accession>
<keyword evidence="2" id="KW-1185">Reference proteome</keyword>
<dbReference type="AlphaFoldDB" id="A0A835FHN4"/>
<protein>
    <submittedName>
        <fullName evidence="1">Uncharacterized protein</fullName>
    </submittedName>
</protein>
<evidence type="ECO:0000313" key="2">
    <source>
        <dbReference type="Proteomes" id="UP000636709"/>
    </source>
</evidence>
<sequence length="111" mass="12442">MSLHGQFMYDRDDAVGNTDIGNASAEHTVSPIEDLNFVPFVCSQLDCSNCRSVWDVFHESGLRSYALIETLHPRSRGAIKFLGSTSARLLAAFVYFLEAHRHCDHLHCIDS</sequence>